<dbReference type="EMBL" id="BCNV01000005">
    <property type="protein sequence ID" value="GAS84165.1"/>
    <property type="molecule type" value="Genomic_DNA"/>
</dbReference>
<sequence length="470" mass="53678">MDKFIVDEDLQVILQNEEDGATTPIKGGITAQDFEVISTYTKGWLTFAYLRDRQGIWWFNARKNKASLFSRDTGAFRVIDEDYCCDSQYVYLEDQAVPDSDPNSFRLLPDTPYFAQDQRYLYVKSSTHFHLFEDIDTNAVIAHHDYCTDKDHLFHMSSSLRYANGEKDEVRAWLQEHHPDVPGWWHAHYAHSAEGATQLRGNWVETASSIFYRTEWGGTYRRDAKAVFNLVRGADRSTFEALDEQFARDQQRVYFQWRTVKGADPDTFQPLGGPFGRDGNHVYYNGYRVGEADARQFEVFAGTEHLGLSKDQHHVYRAEVVRTSQPFGHPDEVLQIIKGADASTFELITPSGSWALDANRVYLWGKTNKHIDRASFTHLFDADPQSWAMDQNGLYNANGKRTVKGVSGSTFVMLNPYWGKDEHVVFSFVTGSVYKSGDASTFQVTDDIGGAEDALFRYTVEGGTVRKKKR</sequence>
<protein>
    <recommendedName>
        <fullName evidence="3">DKNYY family protein</fullName>
    </recommendedName>
</protein>
<evidence type="ECO:0000313" key="2">
    <source>
        <dbReference type="Proteomes" id="UP000069697"/>
    </source>
</evidence>
<proteinExistence type="predicted"/>
<dbReference type="Proteomes" id="UP000069697">
    <property type="component" value="Unassembled WGS sequence"/>
</dbReference>
<organism evidence="1 2">
    <name type="scientific">Paenibacillus amylolyticus</name>
    <dbReference type="NCBI Taxonomy" id="1451"/>
    <lineage>
        <taxon>Bacteria</taxon>
        <taxon>Bacillati</taxon>
        <taxon>Bacillota</taxon>
        <taxon>Bacilli</taxon>
        <taxon>Bacillales</taxon>
        <taxon>Paenibacillaceae</taxon>
        <taxon>Paenibacillus</taxon>
    </lineage>
</organism>
<gene>
    <name evidence="1" type="ORF">PAHA3_4268</name>
</gene>
<comment type="caution">
    <text evidence="1">The sequence shown here is derived from an EMBL/GenBank/DDBJ whole genome shotgun (WGS) entry which is preliminary data.</text>
</comment>
<evidence type="ECO:0008006" key="3">
    <source>
        <dbReference type="Google" id="ProtNLM"/>
    </source>
</evidence>
<accession>A0A117I2Q7</accession>
<dbReference type="RefSeq" id="WP_062836613.1">
    <property type="nucleotide sequence ID" value="NZ_BCNV01000005.1"/>
</dbReference>
<evidence type="ECO:0000313" key="1">
    <source>
        <dbReference type="EMBL" id="GAS84165.1"/>
    </source>
</evidence>
<dbReference type="AlphaFoldDB" id="A0A117I2Q7"/>
<dbReference type="Pfam" id="PF13644">
    <property type="entry name" value="DKNYY"/>
    <property type="match status" value="2"/>
</dbReference>
<reference evidence="2" key="2">
    <citation type="submission" date="2016-01" db="EMBL/GenBank/DDBJ databases">
        <title>Draft Genome Sequence of Paenibacillus amylolyticus Heshi-A3 that Was Isolated from Fermented Rice Bran with Aging Salted Mackerel, Which Was Named Heshiko as Traditional Fermented Seafood in Japan.</title>
        <authorList>
            <person name="Akuzawa S."/>
            <person name="Nakagawa J."/>
            <person name="Kanekatsu T."/>
            <person name="Kubota E."/>
            <person name="Ohtake R."/>
            <person name="Suzuki T."/>
            <person name="Kanesaki Y."/>
        </authorList>
    </citation>
    <scope>NUCLEOTIDE SEQUENCE [LARGE SCALE GENOMIC DNA]</scope>
    <source>
        <strain evidence="2">Heshi-A3</strain>
    </source>
</reference>
<reference evidence="1 2" key="1">
    <citation type="journal article" date="2016" name="Genome Announc.">
        <title>Draft Genome Sequence of Paenibacillus amylolyticus Heshi-A3, Isolated from Fermented Rice Bran in a Japanese Fermented Seafood Dish.</title>
        <authorList>
            <person name="Akuzawa S."/>
            <person name="Nagaoka J."/>
            <person name="Kanekatsu M."/>
            <person name="Kubota E."/>
            <person name="Ohtake R."/>
            <person name="Suzuki T."/>
            <person name="Kanesaki Y."/>
        </authorList>
    </citation>
    <scope>NUCLEOTIDE SEQUENCE [LARGE SCALE GENOMIC DNA]</scope>
    <source>
        <strain evidence="1 2">Heshi-A3</strain>
    </source>
</reference>
<name>A0A117I2Q7_PAEAM</name>
<dbReference type="InterPro" id="IPR027375">
    <property type="entry name" value="DKNYY"/>
</dbReference>